<reference evidence="3 4" key="1">
    <citation type="submission" date="2020-08" db="EMBL/GenBank/DDBJ databases">
        <title>Genomic Encyclopedia of Type Strains, Phase IV (KMG-IV): sequencing the most valuable type-strain genomes for metagenomic binning, comparative biology and taxonomic classification.</title>
        <authorList>
            <person name="Goeker M."/>
        </authorList>
    </citation>
    <scope>NUCLEOTIDE SEQUENCE [LARGE SCALE GENOMIC DNA]</scope>
    <source>
        <strain evidence="3 4">DSM 105481</strain>
    </source>
</reference>
<proteinExistence type="predicted"/>
<name>A0ABR6CTA1_9BACI</name>
<evidence type="ECO:0008006" key="5">
    <source>
        <dbReference type="Google" id="ProtNLM"/>
    </source>
</evidence>
<protein>
    <recommendedName>
        <fullName evidence="5">LarC family nickel insertion protein</fullName>
    </recommendedName>
</protein>
<organism evidence="3 4">
    <name type="scientific">Peribacillus huizhouensis</name>
    <dbReference type="NCBI Taxonomy" id="1501239"/>
    <lineage>
        <taxon>Bacteria</taxon>
        <taxon>Bacillati</taxon>
        <taxon>Bacillota</taxon>
        <taxon>Bacilli</taxon>
        <taxon>Bacillales</taxon>
        <taxon>Bacillaceae</taxon>
        <taxon>Peribacillus</taxon>
    </lineage>
</organism>
<sequence>MKTLYFDCISGISGDMVIGALIDAGADPMILEEELRKLQIEEEYQLKWEKVIKNGITSTKFDVLLTDKHSHNHQHDHAPKHTHDHAHEHSHDHKHDHAHEHSHDHKHDHAHEHSHDHKHDHAHEHGHDHKHEHSHEHDHDHDHAHSHHHRGYQDIVELIEAAGFTDHVKETALKIFKKIGEAEGRIHGIPLDRVHFHEVGAVDSIIDIVGAAILLHQLDISVIKSSSIPVGAGRIHIDHGIYPVPAPATLEILKEVPIEQSNIRAELTTPTGAAIVSVLAEEFCTIPSMKVKSIGYGAGTKSFPNHPNVLRVIIGE</sequence>
<dbReference type="Proteomes" id="UP000626697">
    <property type="component" value="Unassembled WGS sequence"/>
</dbReference>
<evidence type="ECO:0000256" key="2">
    <source>
        <dbReference type="SAM" id="MobiDB-lite"/>
    </source>
</evidence>
<evidence type="ECO:0000256" key="1">
    <source>
        <dbReference type="ARBA" id="ARBA00022596"/>
    </source>
</evidence>
<gene>
    <name evidence="3" type="ORF">HNP81_003581</name>
</gene>
<evidence type="ECO:0000313" key="3">
    <source>
        <dbReference type="EMBL" id="MBA9028261.1"/>
    </source>
</evidence>
<dbReference type="Pfam" id="PF01969">
    <property type="entry name" value="Ni_insertion"/>
    <property type="match status" value="1"/>
</dbReference>
<evidence type="ECO:0000313" key="4">
    <source>
        <dbReference type="Proteomes" id="UP000626697"/>
    </source>
</evidence>
<feature type="compositionally biased region" description="Basic and acidic residues" evidence="2">
    <location>
        <begin position="69"/>
        <end position="143"/>
    </location>
</feature>
<dbReference type="EMBL" id="JACJHX010000013">
    <property type="protein sequence ID" value="MBA9028261.1"/>
    <property type="molecule type" value="Genomic_DNA"/>
</dbReference>
<dbReference type="InterPro" id="IPR002822">
    <property type="entry name" value="Ni_insertion"/>
</dbReference>
<dbReference type="PANTHER" id="PTHR36566:SF1">
    <property type="entry name" value="PYRIDINIUM-3,5-BISTHIOCARBOXYLIC ACID MONONUCLEOTIDE NICKEL INSERTION PROTEIN"/>
    <property type="match status" value="1"/>
</dbReference>
<feature type="region of interest" description="Disordered" evidence="2">
    <location>
        <begin position="69"/>
        <end position="150"/>
    </location>
</feature>
<accession>A0ABR6CTA1</accession>
<dbReference type="PRINTS" id="PR00334">
    <property type="entry name" value="KININOGEN"/>
</dbReference>
<dbReference type="PANTHER" id="PTHR36566">
    <property type="entry name" value="NICKEL INSERTION PROTEIN-RELATED"/>
    <property type="match status" value="1"/>
</dbReference>
<keyword evidence="1" id="KW-0533">Nickel</keyword>
<dbReference type="InterPro" id="IPR002395">
    <property type="entry name" value="Kininogen"/>
</dbReference>
<comment type="caution">
    <text evidence="3">The sequence shown here is derived from an EMBL/GenBank/DDBJ whole genome shotgun (WGS) entry which is preliminary data.</text>
</comment>
<keyword evidence="4" id="KW-1185">Reference proteome</keyword>